<dbReference type="PROSITE" id="PS51078">
    <property type="entry name" value="ICLR_ED"/>
    <property type="match status" value="1"/>
</dbReference>
<feature type="domain" description="IclR-ED" evidence="5">
    <location>
        <begin position="70"/>
        <end position="242"/>
    </location>
</feature>
<comment type="caution">
    <text evidence="6">The sequence shown here is derived from an EMBL/GenBank/DDBJ whole genome shotgun (WGS) entry which is preliminary data.</text>
</comment>
<dbReference type="InterPro" id="IPR011991">
    <property type="entry name" value="ArsR-like_HTH"/>
</dbReference>
<name>A0ABS4GAI6_9FIRM</name>
<dbReference type="Pfam" id="PF01614">
    <property type="entry name" value="IclR_C"/>
    <property type="match status" value="1"/>
</dbReference>
<keyword evidence="3" id="KW-0804">Transcription</keyword>
<evidence type="ECO:0000256" key="3">
    <source>
        <dbReference type="ARBA" id="ARBA00023163"/>
    </source>
</evidence>
<keyword evidence="7" id="KW-1185">Reference proteome</keyword>
<dbReference type="Gene3D" id="1.10.10.10">
    <property type="entry name" value="Winged helix-like DNA-binding domain superfamily/Winged helix DNA-binding domain"/>
    <property type="match status" value="1"/>
</dbReference>
<dbReference type="InterPro" id="IPR036390">
    <property type="entry name" value="WH_DNA-bd_sf"/>
</dbReference>
<gene>
    <name evidence="6" type="ORF">J2Z76_000556</name>
</gene>
<dbReference type="EMBL" id="JAGGKS010000001">
    <property type="protein sequence ID" value="MBP1924703.1"/>
    <property type="molecule type" value="Genomic_DNA"/>
</dbReference>
<dbReference type="PANTHER" id="PTHR30136">
    <property type="entry name" value="HELIX-TURN-HELIX TRANSCRIPTIONAL REGULATOR, ICLR FAMILY"/>
    <property type="match status" value="1"/>
</dbReference>
<accession>A0ABS4GAI6</accession>
<keyword evidence="1" id="KW-0805">Transcription regulation</keyword>
<dbReference type="Pfam" id="PF09339">
    <property type="entry name" value="HTH_IclR"/>
    <property type="match status" value="1"/>
</dbReference>
<evidence type="ECO:0000313" key="6">
    <source>
        <dbReference type="EMBL" id="MBP1924703.1"/>
    </source>
</evidence>
<dbReference type="GO" id="GO:0003677">
    <property type="term" value="F:DNA binding"/>
    <property type="evidence" value="ECO:0007669"/>
    <property type="project" value="UniProtKB-KW"/>
</dbReference>
<dbReference type="InterPro" id="IPR014757">
    <property type="entry name" value="Tscrpt_reg_IclR_C"/>
</dbReference>
<protein>
    <submittedName>
        <fullName evidence="6">DNA-binding IclR family transcriptional regulator</fullName>
    </submittedName>
</protein>
<evidence type="ECO:0000259" key="5">
    <source>
        <dbReference type="PROSITE" id="PS51078"/>
    </source>
</evidence>
<dbReference type="InterPro" id="IPR036388">
    <property type="entry name" value="WH-like_DNA-bd_sf"/>
</dbReference>
<reference evidence="6 7" key="1">
    <citation type="submission" date="2021-03" db="EMBL/GenBank/DDBJ databases">
        <title>Genomic Encyclopedia of Type Strains, Phase IV (KMG-IV): sequencing the most valuable type-strain genomes for metagenomic binning, comparative biology and taxonomic classification.</title>
        <authorList>
            <person name="Goeker M."/>
        </authorList>
    </citation>
    <scope>NUCLEOTIDE SEQUENCE [LARGE SCALE GENOMIC DNA]</scope>
    <source>
        <strain evidence="6 7">DSM 24004</strain>
    </source>
</reference>
<dbReference type="InterPro" id="IPR050707">
    <property type="entry name" value="HTH_MetabolicPath_Reg"/>
</dbReference>
<feature type="domain" description="HTH iclR-type" evidence="4">
    <location>
        <begin position="8"/>
        <end position="69"/>
    </location>
</feature>
<organism evidence="6 7">
    <name type="scientific">Sedimentibacter acidaminivorans</name>
    <dbReference type="NCBI Taxonomy" id="913099"/>
    <lineage>
        <taxon>Bacteria</taxon>
        <taxon>Bacillati</taxon>
        <taxon>Bacillota</taxon>
        <taxon>Tissierellia</taxon>
        <taxon>Sedimentibacter</taxon>
    </lineage>
</organism>
<dbReference type="Proteomes" id="UP001519342">
    <property type="component" value="Unassembled WGS sequence"/>
</dbReference>
<dbReference type="InterPro" id="IPR005471">
    <property type="entry name" value="Tscrpt_reg_IclR_N"/>
</dbReference>
<evidence type="ECO:0000256" key="2">
    <source>
        <dbReference type="ARBA" id="ARBA00023125"/>
    </source>
</evidence>
<evidence type="ECO:0000259" key="4">
    <source>
        <dbReference type="PROSITE" id="PS51077"/>
    </source>
</evidence>
<dbReference type="SUPFAM" id="SSF46785">
    <property type="entry name" value="Winged helix' DNA-binding domain"/>
    <property type="match status" value="1"/>
</dbReference>
<dbReference type="PROSITE" id="PS51077">
    <property type="entry name" value="HTH_ICLR"/>
    <property type="match status" value="1"/>
</dbReference>
<dbReference type="PANTHER" id="PTHR30136:SF24">
    <property type="entry name" value="HTH-TYPE TRANSCRIPTIONAL REPRESSOR ALLR"/>
    <property type="match status" value="1"/>
</dbReference>
<dbReference type="InterPro" id="IPR029016">
    <property type="entry name" value="GAF-like_dom_sf"/>
</dbReference>
<dbReference type="SMART" id="SM00346">
    <property type="entry name" value="HTH_ICLR"/>
    <property type="match status" value="1"/>
</dbReference>
<dbReference type="CDD" id="cd00090">
    <property type="entry name" value="HTH_ARSR"/>
    <property type="match status" value="1"/>
</dbReference>
<evidence type="ECO:0000313" key="7">
    <source>
        <dbReference type="Proteomes" id="UP001519342"/>
    </source>
</evidence>
<dbReference type="SUPFAM" id="SSF55781">
    <property type="entry name" value="GAF domain-like"/>
    <property type="match status" value="1"/>
</dbReference>
<evidence type="ECO:0000256" key="1">
    <source>
        <dbReference type="ARBA" id="ARBA00023015"/>
    </source>
</evidence>
<proteinExistence type="predicted"/>
<keyword evidence="2 6" id="KW-0238">DNA-binding</keyword>
<sequence length="243" mass="27891">MQIRNSPTRSVERALEILDCFLIEDKMTLNEISEKTKLSPSTAYRIMQTLQNKHFIERDDKNKKFSIGDKINKLASSITEDQNMELRKMVYPYMEKLKEKYNENIRLYIPDGSYKLCIEVIESTREHRAIIKVGERHTIIRGAAGKVFLAYLDKNLRNNIVKETNLTDEALEKIKANEYALSLGEREDGLVGIAAPIFNNEGKVIASLSISGPAVRFINEEMSDKISDIVKYCKEISNQLGFY</sequence>
<dbReference type="Gene3D" id="3.30.450.40">
    <property type="match status" value="1"/>
</dbReference>
<dbReference type="RefSeq" id="WP_209510448.1">
    <property type="nucleotide sequence ID" value="NZ_JAGGKS010000001.1"/>
</dbReference>